<gene>
    <name evidence="4" type="ORF">TSIB3V08_LOCUS7043</name>
</gene>
<accession>A0A7R9AYV2</accession>
<dbReference type="PANTHER" id="PTHR46006">
    <property type="entry name" value="RHO GUANINE NUCLEOTIDE EXCHANGE FACTOR AT 64C, ISOFORM A"/>
    <property type="match status" value="1"/>
</dbReference>
<dbReference type="AlphaFoldDB" id="A0A7R9AYV2"/>
<dbReference type="PANTHER" id="PTHR46006:SF5">
    <property type="entry name" value="DH DOMAIN-CONTAINING PROTEIN"/>
    <property type="match status" value="1"/>
</dbReference>
<sequence length="308" mass="35925">MIPLSTITIPFRRQAAASLLLANLEKEKELLRIFLRVSQMENAVLRRMNLNSFLMVPVQRVTKYPLLLARLYNGCTSAEDDQVPPVAGQTVQWMCLCLQVPVQRVTKYPLLLARLYKVTPSHHEGRELLKQAQHKIELHLEHMNAEAKDFTSTKLWRRISIINLRRSSSEVDMINIKLRKMALDILEWNHDEARFVMEGKLLYTNPTDNNWRRGRTLKLNTINALLVTNGKEPLYLDKCIVCCEADWEEYFEVQELASKDTFIFKAEDGERTKAWYKQLQYHAQGLGAWRKRRNALANIMINGMLTRN</sequence>
<evidence type="ECO:0000256" key="1">
    <source>
        <dbReference type="ARBA" id="ARBA00004496"/>
    </source>
</evidence>
<dbReference type="GO" id="GO:0035025">
    <property type="term" value="P:positive regulation of Rho protein signal transduction"/>
    <property type="evidence" value="ECO:0007669"/>
    <property type="project" value="TreeGrafter"/>
</dbReference>
<dbReference type="GO" id="GO:0005085">
    <property type="term" value="F:guanyl-nucleotide exchange factor activity"/>
    <property type="evidence" value="ECO:0007669"/>
    <property type="project" value="InterPro"/>
</dbReference>
<protein>
    <recommendedName>
        <fullName evidence="3">DH domain-containing protein</fullName>
    </recommendedName>
</protein>
<reference evidence="4" key="1">
    <citation type="submission" date="2020-11" db="EMBL/GenBank/DDBJ databases">
        <authorList>
            <person name="Tran Van P."/>
        </authorList>
    </citation>
    <scope>NUCLEOTIDE SEQUENCE</scope>
</reference>
<dbReference type="InterPro" id="IPR035899">
    <property type="entry name" value="DBL_dom_sf"/>
</dbReference>
<comment type="subcellular location">
    <subcellularLocation>
        <location evidence="1">Cytoplasm</location>
    </subcellularLocation>
</comment>
<proteinExistence type="predicted"/>
<dbReference type="Gene3D" id="1.20.900.10">
    <property type="entry name" value="Dbl homology (DH) domain"/>
    <property type="match status" value="2"/>
</dbReference>
<dbReference type="PROSITE" id="PS50010">
    <property type="entry name" value="DH_2"/>
    <property type="match status" value="1"/>
</dbReference>
<dbReference type="InterPro" id="IPR051480">
    <property type="entry name" value="Endocytic_GEF_Adapter"/>
</dbReference>
<feature type="domain" description="DH" evidence="3">
    <location>
        <begin position="20"/>
        <end position="146"/>
    </location>
</feature>
<evidence type="ECO:0000313" key="4">
    <source>
        <dbReference type="EMBL" id="CAD7262948.1"/>
    </source>
</evidence>
<evidence type="ECO:0000256" key="2">
    <source>
        <dbReference type="ARBA" id="ARBA00022490"/>
    </source>
</evidence>
<evidence type="ECO:0000259" key="3">
    <source>
        <dbReference type="PROSITE" id="PS50010"/>
    </source>
</evidence>
<name>A0A7R9AYV2_TIMSH</name>
<dbReference type="GO" id="GO:0005737">
    <property type="term" value="C:cytoplasm"/>
    <property type="evidence" value="ECO:0007669"/>
    <property type="project" value="UniProtKB-SubCell"/>
</dbReference>
<organism evidence="4">
    <name type="scientific">Timema shepardi</name>
    <name type="common">Walking stick</name>
    <dbReference type="NCBI Taxonomy" id="629360"/>
    <lineage>
        <taxon>Eukaryota</taxon>
        <taxon>Metazoa</taxon>
        <taxon>Ecdysozoa</taxon>
        <taxon>Arthropoda</taxon>
        <taxon>Hexapoda</taxon>
        <taxon>Insecta</taxon>
        <taxon>Pterygota</taxon>
        <taxon>Neoptera</taxon>
        <taxon>Polyneoptera</taxon>
        <taxon>Phasmatodea</taxon>
        <taxon>Timematodea</taxon>
        <taxon>Timematoidea</taxon>
        <taxon>Timematidae</taxon>
        <taxon>Timema</taxon>
    </lineage>
</organism>
<dbReference type="SUPFAM" id="SSF48065">
    <property type="entry name" value="DBL homology domain (DH-domain)"/>
    <property type="match status" value="2"/>
</dbReference>
<dbReference type="InterPro" id="IPR000219">
    <property type="entry name" value="DH_dom"/>
</dbReference>
<dbReference type="EMBL" id="OC003198">
    <property type="protein sequence ID" value="CAD7262948.1"/>
    <property type="molecule type" value="Genomic_DNA"/>
</dbReference>
<dbReference type="Pfam" id="PF00621">
    <property type="entry name" value="RhoGEF"/>
    <property type="match status" value="2"/>
</dbReference>
<keyword evidence="2" id="KW-0963">Cytoplasm</keyword>